<evidence type="ECO:0000256" key="4">
    <source>
        <dbReference type="ARBA" id="ARBA00022842"/>
    </source>
</evidence>
<proteinExistence type="inferred from homology"/>
<evidence type="ECO:0000256" key="2">
    <source>
        <dbReference type="ARBA" id="ARBA00022691"/>
    </source>
</evidence>
<organism evidence="9">
    <name type="scientific">Myoviridae sp. ctiX384</name>
    <dbReference type="NCBI Taxonomy" id="2827702"/>
    <lineage>
        <taxon>Viruses</taxon>
        <taxon>Duplodnaviria</taxon>
        <taxon>Heunggongvirae</taxon>
        <taxon>Uroviricota</taxon>
        <taxon>Caudoviricetes</taxon>
    </lineage>
</organism>
<dbReference type="Pfam" id="PF04055">
    <property type="entry name" value="Radical_SAM"/>
    <property type="match status" value="1"/>
</dbReference>
<keyword evidence="7" id="KW-0456">Lyase</keyword>
<evidence type="ECO:0000256" key="1">
    <source>
        <dbReference type="ARBA" id="ARBA00022485"/>
    </source>
</evidence>
<keyword evidence="1" id="KW-0004">4Fe-4S</keyword>
<dbReference type="HAMAP" id="MF_00917">
    <property type="entry name" value="QueE"/>
    <property type="match status" value="1"/>
</dbReference>
<evidence type="ECO:0000256" key="6">
    <source>
        <dbReference type="ARBA" id="ARBA00023014"/>
    </source>
</evidence>
<dbReference type="GO" id="GO:0051539">
    <property type="term" value="F:4 iron, 4 sulfur cluster binding"/>
    <property type="evidence" value="ECO:0007669"/>
    <property type="project" value="UniProtKB-KW"/>
</dbReference>
<dbReference type="PANTHER" id="PTHR42836:SF1">
    <property type="entry name" value="7-CARBOXY-7-DEAZAGUANINE SYNTHASE"/>
    <property type="match status" value="1"/>
</dbReference>
<dbReference type="InterPro" id="IPR024924">
    <property type="entry name" value="7-CO-7-deazaguanine_synth-like"/>
</dbReference>
<keyword evidence="6" id="KW-0411">Iron-sulfur</keyword>
<dbReference type="PIRSF" id="PIRSF000370">
    <property type="entry name" value="QueE"/>
    <property type="match status" value="1"/>
</dbReference>
<feature type="domain" description="Radical SAM core" evidence="8">
    <location>
        <begin position="16"/>
        <end position="193"/>
    </location>
</feature>
<evidence type="ECO:0000256" key="7">
    <source>
        <dbReference type="ARBA" id="ARBA00023239"/>
    </source>
</evidence>
<reference evidence="9" key="1">
    <citation type="journal article" date="2021" name="Proc. Natl. Acad. Sci. U.S.A.">
        <title>A Catalog of Tens of Thousands of Viruses from Human Metagenomes Reveals Hidden Associations with Chronic Diseases.</title>
        <authorList>
            <person name="Tisza M.J."/>
            <person name="Buck C.B."/>
        </authorList>
    </citation>
    <scope>NUCLEOTIDE SEQUENCE</scope>
    <source>
        <strain evidence="9">CtiX384</strain>
    </source>
</reference>
<dbReference type="PROSITE" id="PS51918">
    <property type="entry name" value="RADICAL_SAM"/>
    <property type="match status" value="1"/>
</dbReference>
<keyword evidence="2" id="KW-0949">S-adenosyl-L-methionine</keyword>
<dbReference type="GO" id="GO:0016829">
    <property type="term" value="F:lyase activity"/>
    <property type="evidence" value="ECO:0007669"/>
    <property type="project" value="UniProtKB-KW"/>
</dbReference>
<evidence type="ECO:0000256" key="3">
    <source>
        <dbReference type="ARBA" id="ARBA00022723"/>
    </source>
</evidence>
<keyword evidence="4" id="KW-0460">Magnesium</keyword>
<dbReference type="GO" id="GO:0046872">
    <property type="term" value="F:metal ion binding"/>
    <property type="evidence" value="ECO:0007669"/>
    <property type="project" value="UniProtKB-KW"/>
</dbReference>
<name>A0A8S5TCN2_9CAUD</name>
<evidence type="ECO:0000313" key="9">
    <source>
        <dbReference type="EMBL" id="DAF60514.1"/>
    </source>
</evidence>
<dbReference type="InterPro" id="IPR058240">
    <property type="entry name" value="rSAM_sf"/>
</dbReference>
<dbReference type="SFLD" id="SFLDS00029">
    <property type="entry name" value="Radical_SAM"/>
    <property type="match status" value="1"/>
</dbReference>
<dbReference type="CDD" id="cd01335">
    <property type="entry name" value="Radical_SAM"/>
    <property type="match status" value="1"/>
</dbReference>
<accession>A0A8S5TCN2</accession>
<dbReference type="Gene3D" id="3.20.20.70">
    <property type="entry name" value="Aldolase class I"/>
    <property type="match status" value="1"/>
</dbReference>
<sequence>MRVNEIFYSLQGEGAYTGTPSIFIRLAGCNLRCPFCDTKHEPYKDLTKEEIMAQIADFTAKHIVFTGGEPSLQLTAEICHYFKVHGYTIQVETNGTRKLPHNVVDWVTCSPKTDYCKNAEIKQEKIDEVKVVFDGKIDVSKYLDIKAYYYSLQPCDTGDECKNKEIVKKCIDYILSHPKWHLSLQTQKILNVR</sequence>
<keyword evidence="5" id="KW-0408">Iron</keyword>
<evidence type="ECO:0000259" key="8">
    <source>
        <dbReference type="PROSITE" id="PS51918"/>
    </source>
</evidence>
<protein>
    <submittedName>
        <fullName evidence="9">7-carboxy-7-deazaguanine synthase</fullName>
    </submittedName>
</protein>
<dbReference type="PANTHER" id="PTHR42836">
    <property type="entry name" value="7-CARBOXY-7-DEAZAGUANINE SYNTHASE"/>
    <property type="match status" value="1"/>
</dbReference>
<evidence type="ECO:0000256" key="5">
    <source>
        <dbReference type="ARBA" id="ARBA00023004"/>
    </source>
</evidence>
<dbReference type="InterPro" id="IPR013785">
    <property type="entry name" value="Aldolase_TIM"/>
</dbReference>
<keyword evidence="3" id="KW-0479">Metal-binding</keyword>
<dbReference type="InterPro" id="IPR007197">
    <property type="entry name" value="rSAM"/>
</dbReference>
<dbReference type="SUPFAM" id="SSF102114">
    <property type="entry name" value="Radical SAM enzymes"/>
    <property type="match status" value="1"/>
</dbReference>
<dbReference type="EMBL" id="BK032790">
    <property type="protein sequence ID" value="DAF60514.1"/>
    <property type="molecule type" value="Genomic_DNA"/>
</dbReference>